<comment type="catalytic activity">
    <reaction evidence="1 9">
        <text>N-(5-phospho-beta-D-ribosyl)anthranilate = 1-(2-carboxyphenylamino)-1-deoxy-D-ribulose 5-phosphate</text>
        <dbReference type="Rhea" id="RHEA:21540"/>
        <dbReference type="ChEBI" id="CHEBI:18277"/>
        <dbReference type="ChEBI" id="CHEBI:58613"/>
        <dbReference type="EC" id="5.3.1.24"/>
    </reaction>
</comment>
<dbReference type="Pfam" id="PF00697">
    <property type="entry name" value="PRAI"/>
    <property type="match status" value="1"/>
</dbReference>
<comment type="pathway">
    <text evidence="2 9">Amino-acid biosynthesis; L-tryptophan biosynthesis; L-tryptophan from chorismate: step 3/5.</text>
</comment>
<dbReference type="InterPro" id="IPR011060">
    <property type="entry name" value="RibuloseP-bd_barrel"/>
</dbReference>
<reference evidence="11 12" key="1">
    <citation type="submission" date="2017-02" db="EMBL/GenBank/DDBJ databases">
        <authorList>
            <person name="Peterson S.W."/>
        </authorList>
    </citation>
    <scope>NUCLEOTIDE SEQUENCE [LARGE SCALE GENOMIC DNA]</scope>
    <source>
        <strain evidence="11 12">DSM 24412</strain>
    </source>
</reference>
<organism evidence="11 12">
    <name type="scientific">Alkalitalea saponilacus</name>
    <dbReference type="NCBI Taxonomy" id="889453"/>
    <lineage>
        <taxon>Bacteria</taxon>
        <taxon>Pseudomonadati</taxon>
        <taxon>Bacteroidota</taxon>
        <taxon>Bacteroidia</taxon>
        <taxon>Marinilabiliales</taxon>
        <taxon>Marinilabiliaceae</taxon>
        <taxon>Alkalitalea</taxon>
    </lineage>
</organism>
<comment type="similarity">
    <text evidence="9">Belongs to the TrpF family.</text>
</comment>
<dbReference type="KEGG" id="asx:CDL62_05025"/>
<keyword evidence="5 9" id="KW-0028">Amino-acid biosynthesis</keyword>
<keyword evidence="8 9" id="KW-0413">Isomerase</keyword>
<dbReference type="GO" id="GO:0000162">
    <property type="term" value="P:L-tryptophan biosynthetic process"/>
    <property type="evidence" value="ECO:0007669"/>
    <property type="project" value="UniProtKB-UniRule"/>
</dbReference>
<dbReference type="SUPFAM" id="SSF51366">
    <property type="entry name" value="Ribulose-phoshate binding barrel"/>
    <property type="match status" value="1"/>
</dbReference>
<dbReference type="PANTHER" id="PTHR42894">
    <property type="entry name" value="N-(5'-PHOSPHORIBOSYL)ANTHRANILATE ISOMERASE"/>
    <property type="match status" value="1"/>
</dbReference>
<dbReference type="InterPro" id="IPR044643">
    <property type="entry name" value="TrpF_fam"/>
</dbReference>
<dbReference type="Gene3D" id="3.20.20.70">
    <property type="entry name" value="Aldolase class I"/>
    <property type="match status" value="1"/>
</dbReference>
<sequence>MLIKVCGMKHAKNIVEVSELNPDLMGFIFYPPSPRYVVGTLLPETIKEIPSNIIKTGVFVNAGKKEILKLTELFHLNAVQLHGSETPQLCSELKNEGLKVLKALRPDDSLSILAQEYHDVCDMLLFDTPSPQHGGTGQKFDWSLLESYNGKTPFFLSGGIGVEDAETLKNLENIHPMGVDINSKFEIEPELKDVSRLKTFINKIRGCV</sequence>
<evidence type="ECO:0000256" key="7">
    <source>
        <dbReference type="ARBA" id="ARBA00023141"/>
    </source>
</evidence>
<accession>A0A1T5HT13</accession>
<dbReference type="HAMAP" id="MF_00135">
    <property type="entry name" value="PRAI"/>
    <property type="match status" value="1"/>
</dbReference>
<gene>
    <name evidence="9" type="primary">trpF</name>
    <name evidence="11" type="ORF">SAMN03080601_03113</name>
</gene>
<dbReference type="AlphaFoldDB" id="A0A1T5HT13"/>
<feature type="domain" description="N-(5'phosphoribosyl) anthranilate isomerase (PRAI)" evidence="10">
    <location>
        <begin position="4"/>
        <end position="202"/>
    </location>
</feature>
<keyword evidence="7 9" id="KW-0057">Aromatic amino acid biosynthesis</keyword>
<proteinExistence type="inferred from homology"/>
<evidence type="ECO:0000256" key="1">
    <source>
        <dbReference type="ARBA" id="ARBA00001164"/>
    </source>
</evidence>
<dbReference type="EMBL" id="FUYV01000022">
    <property type="protein sequence ID" value="SKC23828.1"/>
    <property type="molecule type" value="Genomic_DNA"/>
</dbReference>
<evidence type="ECO:0000256" key="3">
    <source>
        <dbReference type="ARBA" id="ARBA00012572"/>
    </source>
</evidence>
<dbReference type="CDD" id="cd00405">
    <property type="entry name" value="PRAI"/>
    <property type="match status" value="1"/>
</dbReference>
<name>A0A1T5HT13_9BACT</name>
<evidence type="ECO:0000256" key="4">
    <source>
        <dbReference type="ARBA" id="ARBA00022272"/>
    </source>
</evidence>
<protein>
    <recommendedName>
        <fullName evidence="4 9">N-(5'-phosphoribosyl)anthranilate isomerase</fullName>
        <shortName evidence="9">PRAI</shortName>
        <ecNumber evidence="3 9">5.3.1.24</ecNumber>
    </recommendedName>
</protein>
<dbReference type="STRING" id="889453.SAMN03080601_03113"/>
<dbReference type="UniPathway" id="UPA00035">
    <property type="reaction ID" value="UER00042"/>
</dbReference>
<keyword evidence="12" id="KW-1185">Reference proteome</keyword>
<evidence type="ECO:0000256" key="9">
    <source>
        <dbReference type="HAMAP-Rule" id="MF_00135"/>
    </source>
</evidence>
<evidence type="ECO:0000256" key="6">
    <source>
        <dbReference type="ARBA" id="ARBA00022822"/>
    </source>
</evidence>
<dbReference type="GO" id="GO:0004640">
    <property type="term" value="F:phosphoribosylanthranilate isomerase activity"/>
    <property type="evidence" value="ECO:0007669"/>
    <property type="project" value="UniProtKB-UniRule"/>
</dbReference>
<dbReference type="InterPro" id="IPR001240">
    <property type="entry name" value="PRAI_dom"/>
</dbReference>
<evidence type="ECO:0000256" key="5">
    <source>
        <dbReference type="ARBA" id="ARBA00022605"/>
    </source>
</evidence>
<evidence type="ECO:0000256" key="8">
    <source>
        <dbReference type="ARBA" id="ARBA00023235"/>
    </source>
</evidence>
<dbReference type="InterPro" id="IPR013785">
    <property type="entry name" value="Aldolase_TIM"/>
</dbReference>
<dbReference type="Proteomes" id="UP000191055">
    <property type="component" value="Unassembled WGS sequence"/>
</dbReference>
<dbReference type="PANTHER" id="PTHR42894:SF1">
    <property type="entry name" value="N-(5'-PHOSPHORIBOSYL)ANTHRANILATE ISOMERASE"/>
    <property type="match status" value="1"/>
</dbReference>
<keyword evidence="6 9" id="KW-0822">Tryptophan biosynthesis</keyword>
<dbReference type="EC" id="5.3.1.24" evidence="3 9"/>
<evidence type="ECO:0000313" key="12">
    <source>
        <dbReference type="Proteomes" id="UP000191055"/>
    </source>
</evidence>
<evidence type="ECO:0000256" key="2">
    <source>
        <dbReference type="ARBA" id="ARBA00004664"/>
    </source>
</evidence>
<evidence type="ECO:0000259" key="10">
    <source>
        <dbReference type="Pfam" id="PF00697"/>
    </source>
</evidence>
<evidence type="ECO:0000313" key="11">
    <source>
        <dbReference type="EMBL" id="SKC23828.1"/>
    </source>
</evidence>